<dbReference type="AlphaFoldDB" id="A0A0E9W1Y9"/>
<reference evidence="1" key="2">
    <citation type="journal article" date="2015" name="Fish Shellfish Immunol.">
        <title>Early steps in the European eel (Anguilla anguilla)-Vibrio vulnificus interaction in the gills: Role of the RtxA13 toxin.</title>
        <authorList>
            <person name="Callol A."/>
            <person name="Pajuelo D."/>
            <person name="Ebbesson L."/>
            <person name="Teles M."/>
            <person name="MacKenzie S."/>
            <person name="Amaro C."/>
        </authorList>
    </citation>
    <scope>NUCLEOTIDE SEQUENCE</scope>
</reference>
<dbReference type="EMBL" id="GBXM01024178">
    <property type="protein sequence ID" value="JAH84399.1"/>
    <property type="molecule type" value="Transcribed_RNA"/>
</dbReference>
<sequence>MHNLTVQFQYPNINSNYTKLTSNVKRWRIQISCNR</sequence>
<reference evidence="1" key="1">
    <citation type="submission" date="2014-11" db="EMBL/GenBank/DDBJ databases">
        <authorList>
            <person name="Amaro Gonzalez C."/>
        </authorList>
    </citation>
    <scope>NUCLEOTIDE SEQUENCE</scope>
</reference>
<name>A0A0E9W1Y9_ANGAN</name>
<organism evidence="1">
    <name type="scientific">Anguilla anguilla</name>
    <name type="common">European freshwater eel</name>
    <name type="synonym">Muraena anguilla</name>
    <dbReference type="NCBI Taxonomy" id="7936"/>
    <lineage>
        <taxon>Eukaryota</taxon>
        <taxon>Metazoa</taxon>
        <taxon>Chordata</taxon>
        <taxon>Craniata</taxon>
        <taxon>Vertebrata</taxon>
        <taxon>Euteleostomi</taxon>
        <taxon>Actinopterygii</taxon>
        <taxon>Neopterygii</taxon>
        <taxon>Teleostei</taxon>
        <taxon>Anguilliformes</taxon>
        <taxon>Anguillidae</taxon>
        <taxon>Anguilla</taxon>
    </lineage>
</organism>
<accession>A0A0E9W1Y9</accession>
<protein>
    <submittedName>
        <fullName evidence="1">Uncharacterized protein</fullName>
    </submittedName>
</protein>
<evidence type="ECO:0000313" key="1">
    <source>
        <dbReference type="EMBL" id="JAH84399.1"/>
    </source>
</evidence>
<proteinExistence type="predicted"/>